<evidence type="ECO:0000313" key="11">
    <source>
        <dbReference type="Proteomes" id="UP000019487"/>
    </source>
</evidence>
<dbReference type="HOGENOM" id="CLU_026584_1_0_1"/>
<feature type="region of interest" description="Disordered" evidence="7">
    <location>
        <begin position="311"/>
        <end position="335"/>
    </location>
</feature>
<feature type="region of interest" description="Disordered" evidence="7">
    <location>
        <begin position="1"/>
        <end position="47"/>
    </location>
</feature>
<dbReference type="OrthoDB" id="2193813at2759"/>
<organism evidence="10 11">
    <name type="scientific">Sclerotinia borealis (strain F-4128)</name>
    <dbReference type="NCBI Taxonomy" id="1432307"/>
    <lineage>
        <taxon>Eukaryota</taxon>
        <taxon>Fungi</taxon>
        <taxon>Dikarya</taxon>
        <taxon>Ascomycota</taxon>
        <taxon>Pezizomycotina</taxon>
        <taxon>Leotiomycetes</taxon>
        <taxon>Helotiales</taxon>
        <taxon>Sclerotiniaceae</taxon>
        <taxon>Sclerotinia</taxon>
    </lineage>
</organism>
<evidence type="ECO:0000313" key="10">
    <source>
        <dbReference type="EMBL" id="ESZ94429.1"/>
    </source>
</evidence>
<comment type="similarity">
    <text evidence="2">Belongs to the TAF8 family.</text>
</comment>
<feature type="domain" description="Transcription factor TFIID subunit 8 C-terminal" evidence="9">
    <location>
        <begin position="181"/>
        <end position="229"/>
    </location>
</feature>
<proteinExistence type="inferred from homology"/>
<dbReference type="InterPro" id="IPR019473">
    <property type="entry name" value="TFIID_su8_C"/>
</dbReference>
<keyword evidence="11" id="KW-1185">Reference proteome</keyword>
<dbReference type="InterPro" id="IPR009072">
    <property type="entry name" value="Histone-fold"/>
</dbReference>
<dbReference type="Pfam" id="PF07524">
    <property type="entry name" value="Bromo_TP"/>
    <property type="match status" value="1"/>
</dbReference>
<dbReference type="GO" id="GO:0046982">
    <property type="term" value="F:protein heterodimerization activity"/>
    <property type="evidence" value="ECO:0007669"/>
    <property type="project" value="InterPro"/>
</dbReference>
<comment type="caution">
    <text evidence="10">The sequence shown here is derived from an EMBL/GenBank/DDBJ whole genome shotgun (WGS) entry which is preliminary data.</text>
</comment>
<dbReference type="CDD" id="cd08049">
    <property type="entry name" value="TAF8"/>
    <property type="match status" value="1"/>
</dbReference>
<evidence type="ECO:0000259" key="9">
    <source>
        <dbReference type="Pfam" id="PF10406"/>
    </source>
</evidence>
<accession>W9CID0</accession>
<dbReference type="AlphaFoldDB" id="W9CID0"/>
<gene>
    <name evidence="10" type="ORF">SBOR_5147</name>
</gene>
<evidence type="ECO:0000256" key="7">
    <source>
        <dbReference type="SAM" id="MobiDB-lite"/>
    </source>
</evidence>
<dbReference type="EMBL" id="AYSA01000245">
    <property type="protein sequence ID" value="ESZ94429.1"/>
    <property type="molecule type" value="Genomic_DNA"/>
</dbReference>
<evidence type="ECO:0000256" key="1">
    <source>
        <dbReference type="ARBA" id="ARBA00004123"/>
    </source>
</evidence>
<evidence type="ECO:0000256" key="4">
    <source>
        <dbReference type="ARBA" id="ARBA00023015"/>
    </source>
</evidence>
<dbReference type="InterPro" id="IPR006565">
    <property type="entry name" value="BTP"/>
</dbReference>
<evidence type="ECO:0000256" key="2">
    <source>
        <dbReference type="ARBA" id="ARBA00008767"/>
    </source>
</evidence>
<evidence type="ECO:0000259" key="8">
    <source>
        <dbReference type="Pfam" id="PF07524"/>
    </source>
</evidence>
<evidence type="ECO:0000256" key="6">
    <source>
        <dbReference type="ARBA" id="ARBA00023242"/>
    </source>
</evidence>
<dbReference type="PANTHER" id="PTHR46469:SF1">
    <property type="entry name" value="TRANSCRIPTION INITIATION FACTOR TFIID SUBUNIT 8"/>
    <property type="match status" value="1"/>
</dbReference>
<protein>
    <recommendedName>
        <fullName evidence="3">Transcription initiation factor TFIID subunit 8</fullName>
    </recommendedName>
</protein>
<keyword evidence="4" id="KW-0805">Transcription regulation</keyword>
<dbReference type="CDD" id="cd00076">
    <property type="entry name" value="HFD_SF"/>
    <property type="match status" value="1"/>
</dbReference>
<dbReference type="Gene3D" id="1.10.20.10">
    <property type="entry name" value="Histone, subunit A"/>
    <property type="match status" value="1"/>
</dbReference>
<reference evidence="10 11" key="1">
    <citation type="journal article" date="2014" name="Genome Announc.">
        <title>Draft genome sequence of Sclerotinia borealis, a psychrophilic plant pathogenic fungus.</title>
        <authorList>
            <person name="Mardanov A.V."/>
            <person name="Beletsky A.V."/>
            <person name="Kadnikov V.V."/>
            <person name="Ignatov A.N."/>
            <person name="Ravin N.V."/>
        </authorList>
    </citation>
    <scope>NUCLEOTIDE SEQUENCE [LARGE SCALE GENOMIC DNA]</scope>
    <source>
        <strain evidence="11">F-4157</strain>
    </source>
</reference>
<dbReference type="Pfam" id="PF10406">
    <property type="entry name" value="TAF8_C"/>
    <property type="match status" value="1"/>
</dbReference>
<dbReference type="GO" id="GO:0006367">
    <property type="term" value="P:transcription initiation at RNA polymerase II promoter"/>
    <property type="evidence" value="ECO:0007669"/>
    <property type="project" value="TreeGrafter"/>
</dbReference>
<keyword evidence="6" id="KW-0539">Nucleus</keyword>
<dbReference type="STRING" id="1432307.W9CID0"/>
<feature type="domain" description="Bromodomain associated" evidence="8">
    <location>
        <begin position="59"/>
        <end position="124"/>
    </location>
</feature>
<dbReference type="InterPro" id="IPR037818">
    <property type="entry name" value="TAF8"/>
</dbReference>
<sequence length="335" mass="37777">MVPVSRKRSTPNSSDDDDMDEPHRKRQRISPVLPQTPPPEHELLHTDKMESSLFDSDVRTLLRKSICQTLSHIGYDKATEEALEAMCLEVDTYTTHLLAQVRTSMLNARRTAPIPHDITYAFNRYQLPLASLEPHLRPPIVAPRLKLEMEPAAKEDHTAKNIVRILGVELNGEVEQAQKSYIPKGFPAFPSKHTFKWTPKESERVTDPRKIREEAAKSARMGEEALRRLVKVGKVGKDRDMKRMAGRDPTSKERHELWERTMLSLAGDKGHAHANANANVGNGSVSGSGKMGELALDERSMVVNAEKQYFRKGAPRKRKTLHPSPTEEVLVPLEP</sequence>
<dbReference type="Proteomes" id="UP000019487">
    <property type="component" value="Unassembled WGS sequence"/>
</dbReference>
<name>W9CID0_SCLBF</name>
<comment type="subcellular location">
    <subcellularLocation>
        <location evidence="1">Nucleus</location>
    </subcellularLocation>
</comment>
<dbReference type="GO" id="GO:0005669">
    <property type="term" value="C:transcription factor TFIID complex"/>
    <property type="evidence" value="ECO:0007669"/>
    <property type="project" value="InterPro"/>
</dbReference>
<evidence type="ECO:0000256" key="3">
    <source>
        <dbReference type="ARBA" id="ARBA00017307"/>
    </source>
</evidence>
<keyword evidence="5" id="KW-0804">Transcription</keyword>
<evidence type="ECO:0000256" key="5">
    <source>
        <dbReference type="ARBA" id="ARBA00023163"/>
    </source>
</evidence>
<dbReference type="PANTHER" id="PTHR46469">
    <property type="entry name" value="TRANSCRIPTION INITIATION FACTOR TFIID SUBUNIT 8"/>
    <property type="match status" value="1"/>
</dbReference>